<evidence type="ECO:0000256" key="1">
    <source>
        <dbReference type="SAM" id="MobiDB-lite"/>
    </source>
</evidence>
<evidence type="ECO:0000259" key="2">
    <source>
        <dbReference type="Pfam" id="PF03527"/>
    </source>
</evidence>
<dbReference type="Gene3D" id="2.180.10.10">
    <property type="entry name" value="RHS repeat-associated core"/>
    <property type="match status" value="1"/>
</dbReference>
<dbReference type="AlphaFoldDB" id="A0A3M0M719"/>
<name>A0A3M0M719_9RHOB</name>
<dbReference type="InterPro" id="IPR050708">
    <property type="entry name" value="T6SS_VgrG/RHS"/>
</dbReference>
<feature type="domain" description="RHS protein conserved region" evidence="2">
    <location>
        <begin position="187"/>
        <end position="220"/>
    </location>
</feature>
<proteinExistence type="predicted"/>
<organism evidence="3 4">
    <name type="scientific">Paracoccus alkanivorans</name>
    <dbReference type="NCBI Taxonomy" id="2116655"/>
    <lineage>
        <taxon>Bacteria</taxon>
        <taxon>Pseudomonadati</taxon>
        <taxon>Pseudomonadota</taxon>
        <taxon>Alphaproteobacteria</taxon>
        <taxon>Rhodobacterales</taxon>
        <taxon>Paracoccaceae</taxon>
        <taxon>Paracoccus</taxon>
    </lineage>
</organism>
<dbReference type="PANTHER" id="PTHR32305:SF15">
    <property type="entry name" value="PROTEIN RHSA-RELATED"/>
    <property type="match status" value="1"/>
</dbReference>
<dbReference type="InterPro" id="IPR001826">
    <property type="entry name" value="RHS"/>
</dbReference>
<protein>
    <recommendedName>
        <fullName evidence="2">RHS protein conserved region domain-containing protein</fullName>
    </recommendedName>
</protein>
<sequence length="425" mass="48266">MRRVLTSESEEFFEFDPANTILVDVRNVRDASVQGGRVLMRGDCHYEYDNAGNRVRLRRGQGGAHIFRYVYDDMNNLIEVREERGRTRRITRFAYDALTRRVSKAHREIMEAANSPLTPDREDSEELVRDETTWFLWNGDALLAEGRSSGTGTFDPLALVYVYEPDSFRPAAQILRHSADAESKILLYWLDHIGTPQELSNENGELVWQVALKAWGKTARVFVGRVSQNLRFQGQYYDEETGLHYNRFRHYDPSSGIFLSQDPITLLGGERPFSYPTNPMNQVDPLGLIDPGDTNGGKGYVVYQLVDRKTGDVKYVGITEADRYEQRMAEHRRSGRYHGGLRDGTITNTSTYGAARGAEQYHIEHANNGKGTLSLDSRGKPLGKGTEGNRARSYDPARTDLRATAYKNEYDNERRRVTSIGLGCN</sequence>
<feature type="region of interest" description="Disordered" evidence="1">
    <location>
        <begin position="366"/>
        <end position="394"/>
    </location>
</feature>
<dbReference type="Proteomes" id="UP000273516">
    <property type="component" value="Unassembled WGS sequence"/>
</dbReference>
<accession>A0A3M0M719</accession>
<dbReference type="PRINTS" id="PR00394">
    <property type="entry name" value="RHSPROTEIN"/>
</dbReference>
<dbReference type="PANTHER" id="PTHR32305">
    <property type="match status" value="1"/>
</dbReference>
<evidence type="ECO:0000313" key="4">
    <source>
        <dbReference type="Proteomes" id="UP000273516"/>
    </source>
</evidence>
<reference evidence="3 4" key="1">
    <citation type="submission" date="2018-07" db="EMBL/GenBank/DDBJ databases">
        <authorList>
            <person name="Zhang Y."/>
            <person name="Wang L."/>
            <person name="Ma S."/>
        </authorList>
    </citation>
    <scope>NUCLEOTIDE SEQUENCE [LARGE SCALE GENOMIC DNA]</scope>
    <source>
        <strain evidence="3 4">4-2</strain>
    </source>
</reference>
<dbReference type="EMBL" id="QOKZ01000007">
    <property type="protein sequence ID" value="RMC33185.1"/>
    <property type="molecule type" value="Genomic_DNA"/>
</dbReference>
<gene>
    <name evidence="3" type="ORF">C9E81_16710</name>
</gene>
<dbReference type="NCBIfam" id="TIGR03696">
    <property type="entry name" value="Rhs_assc_core"/>
    <property type="match status" value="1"/>
</dbReference>
<keyword evidence="4" id="KW-1185">Reference proteome</keyword>
<dbReference type="Pfam" id="PF03527">
    <property type="entry name" value="RHS"/>
    <property type="match status" value="1"/>
</dbReference>
<evidence type="ECO:0000313" key="3">
    <source>
        <dbReference type="EMBL" id="RMC33185.1"/>
    </source>
</evidence>
<dbReference type="InterPro" id="IPR022385">
    <property type="entry name" value="Rhs_assc_core"/>
</dbReference>
<comment type="caution">
    <text evidence="3">The sequence shown here is derived from an EMBL/GenBank/DDBJ whole genome shotgun (WGS) entry which is preliminary data.</text>
</comment>